<dbReference type="Proteomes" id="UP000193925">
    <property type="component" value="Chromosome AFERRI"/>
</dbReference>
<reference evidence="1 2" key="1">
    <citation type="submission" date="2017-03" db="EMBL/GenBank/DDBJ databases">
        <authorList>
            <person name="Regsiter A."/>
            <person name="William W."/>
        </authorList>
    </citation>
    <scope>NUCLEOTIDE SEQUENCE [LARGE SCALE GENOMIC DNA]</scope>
    <source>
        <strain evidence="1">PRJEB5721</strain>
    </source>
</reference>
<organism evidence="1 2">
    <name type="scientific">Acidithiobacillus ferrivorans</name>
    <dbReference type="NCBI Taxonomy" id="160808"/>
    <lineage>
        <taxon>Bacteria</taxon>
        <taxon>Pseudomonadati</taxon>
        <taxon>Pseudomonadota</taxon>
        <taxon>Acidithiobacillia</taxon>
        <taxon>Acidithiobacillales</taxon>
        <taxon>Acidithiobacillaceae</taxon>
        <taxon>Acidithiobacillus</taxon>
    </lineage>
</organism>
<sequence length="239" mass="26065">MITPVTQPASEFQVTGSPTAKRRAATFFMGVGSAPKAHVEAYRAHELHPVRQVRRYPARSLRAQDPATAAAIFQAVAQMSLQEDQTTPDSRFAAVIMEQAGGGIVGSEFRSALEFLQGHGRFGQGCFHLLFTGIQIPAFVAHMTPRLGIGQGGLLLDDDGPMLRKLRIELDILRHALRQIHVAEDGIHRTLGDAEGAVDAFQGVDHQAASRDRRRKGRHCPKVSCRSACMHREANADVS</sequence>
<gene>
    <name evidence="1" type="ORF">AFERRI_20553</name>
</gene>
<keyword evidence="2" id="KW-1185">Reference proteome</keyword>
<dbReference type="EMBL" id="LT841305">
    <property type="protein sequence ID" value="SMH65769.1"/>
    <property type="molecule type" value="Genomic_DNA"/>
</dbReference>
<evidence type="ECO:0000313" key="1">
    <source>
        <dbReference type="EMBL" id="SMH65769.1"/>
    </source>
</evidence>
<protein>
    <submittedName>
        <fullName evidence="1">Uncharacterized protein</fullName>
    </submittedName>
</protein>
<name>A0ABY1MPP6_9PROT</name>
<evidence type="ECO:0000313" key="2">
    <source>
        <dbReference type="Proteomes" id="UP000193925"/>
    </source>
</evidence>
<accession>A0ABY1MPP6</accession>
<proteinExistence type="predicted"/>